<dbReference type="SUPFAM" id="SSF47413">
    <property type="entry name" value="lambda repressor-like DNA-binding domains"/>
    <property type="match status" value="1"/>
</dbReference>
<gene>
    <name evidence="5" type="ordered locus">Rru_A0717</name>
</gene>
<dbReference type="InterPro" id="IPR036286">
    <property type="entry name" value="LexA/Signal_pep-like_sf"/>
</dbReference>
<dbReference type="Proteomes" id="UP000001929">
    <property type="component" value="Chromosome"/>
</dbReference>
<keyword evidence="6" id="KW-1185">Reference proteome</keyword>
<dbReference type="HOGENOM" id="CLU_066192_1_2_5"/>
<dbReference type="SUPFAM" id="SSF51306">
    <property type="entry name" value="LexA/Signal peptidase"/>
    <property type="match status" value="1"/>
</dbReference>
<proteinExistence type="predicted"/>
<dbReference type="eggNOG" id="COG2932">
    <property type="taxonomic scope" value="Bacteria"/>
</dbReference>
<dbReference type="EMBL" id="CP000230">
    <property type="protein sequence ID" value="ABC21521.1"/>
    <property type="molecule type" value="Genomic_DNA"/>
</dbReference>
<evidence type="ECO:0000256" key="1">
    <source>
        <dbReference type="ARBA" id="ARBA00023015"/>
    </source>
</evidence>
<dbReference type="InterPro" id="IPR039418">
    <property type="entry name" value="LexA-like"/>
</dbReference>
<keyword evidence="3" id="KW-0804">Transcription</keyword>
<dbReference type="PATRIC" id="fig|269796.9.peg.769"/>
<dbReference type="PANTHER" id="PTHR40661">
    <property type="match status" value="1"/>
</dbReference>
<dbReference type="AlphaFoldDB" id="Q2RWH4"/>
<feature type="domain" description="HTH cro/C1-type" evidence="4">
    <location>
        <begin position="40"/>
        <end position="79"/>
    </location>
</feature>
<dbReference type="CDD" id="cd00093">
    <property type="entry name" value="HTH_XRE"/>
    <property type="match status" value="1"/>
</dbReference>
<dbReference type="STRING" id="269796.Rru_A0717"/>
<dbReference type="InterPro" id="IPR010982">
    <property type="entry name" value="Lambda_DNA-bd_dom_sf"/>
</dbReference>
<dbReference type="InterPro" id="IPR015927">
    <property type="entry name" value="Peptidase_S24_S26A/B/C"/>
</dbReference>
<dbReference type="GO" id="GO:0003677">
    <property type="term" value="F:DNA binding"/>
    <property type="evidence" value="ECO:0007669"/>
    <property type="project" value="UniProtKB-KW"/>
</dbReference>
<evidence type="ECO:0000313" key="5">
    <source>
        <dbReference type="EMBL" id="ABC21521.1"/>
    </source>
</evidence>
<reference evidence="5 6" key="1">
    <citation type="journal article" date="2011" name="Stand. Genomic Sci.">
        <title>Complete genome sequence of Rhodospirillum rubrum type strain (S1).</title>
        <authorList>
            <person name="Munk A.C."/>
            <person name="Copeland A."/>
            <person name="Lucas S."/>
            <person name="Lapidus A."/>
            <person name="Del Rio T.G."/>
            <person name="Barry K."/>
            <person name="Detter J.C."/>
            <person name="Hammon N."/>
            <person name="Israni S."/>
            <person name="Pitluck S."/>
            <person name="Brettin T."/>
            <person name="Bruce D."/>
            <person name="Han C."/>
            <person name="Tapia R."/>
            <person name="Gilna P."/>
            <person name="Schmutz J."/>
            <person name="Larimer F."/>
            <person name="Land M."/>
            <person name="Kyrpides N.C."/>
            <person name="Mavromatis K."/>
            <person name="Richardson P."/>
            <person name="Rohde M."/>
            <person name="Goker M."/>
            <person name="Klenk H.P."/>
            <person name="Zhang Y."/>
            <person name="Roberts G.P."/>
            <person name="Reslewic S."/>
            <person name="Schwartz D.C."/>
        </authorList>
    </citation>
    <scope>NUCLEOTIDE SEQUENCE [LARGE SCALE GENOMIC DNA]</scope>
    <source>
        <strain evidence="6">ATCC 11170 / ATH 1.1.1 / DSM 467 / LMG 4362 / NCIMB 8255 / S1</strain>
    </source>
</reference>
<dbReference type="PANTHER" id="PTHR40661:SF3">
    <property type="entry name" value="FELS-1 PROPHAGE TRANSCRIPTIONAL REGULATOR"/>
    <property type="match status" value="1"/>
</dbReference>
<dbReference type="Gene3D" id="2.10.109.10">
    <property type="entry name" value="Umud Fragment, subunit A"/>
    <property type="match status" value="1"/>
</dbReference>
<dbReference type="PhylomeDB" id="Q2RWH4"/>
<evidence type="ECO:0000259" key="4">
    <source>
        <dbReference type="PROSITE" id="PS50943"/>
    </source>
</evidence>
<organism evidence="5 6">
    <name type="scientific">Rhodospirillum rubrum (strain ATCC 11170 / ATH 1.1.1 / DSM 467 / LMG 4362 / NCIMB 8255 / S1)</name>
    <dbReference type="NCBI Taxonomy" id="269796"/>
    <lineage>
        <taxon>Bacteria</taxon>
        <taxon>Pseudomonadati</taxon>
        <taxon>Pseudomonadota</taxon>
        <taxon>Alphaproteobacteria</taxon>
        <taxon>Rhodospirillales</taxon>
        <taxon>Rhodospirillaceae</taxon>
        <taxon>Rhodospirillum</taxon>
    </lineage>
</organism>
<dbReference type="EnsemblBacteria" id="ABC21521">
    <property type="protein sequence ID" value="ABC21521"/>
    <property type="gene ID" value="Rru_A0717"/>
</dbReference>
<dbReference type="InterPro" id="IPR001387">
    <property type="entry name" value="Cro/C1-type_HTH"/>
</dbReference>
<dbReference type="KEGG" id="rru:Rru_A0717"/>
<protein>
    <submittedName>
        <fullName evidence="5">Phage repressor</fullName>
    </submittedName>
</protein>
<evidence type="ECO:0000256" key="2">
    <source>
        <dbReference type="ARBA" id="ARBA00023125"/>
    </source>
</evidence>
<dbReference type="Pfam" id="PF01381">
    <property type="entry name" value="HTH_3"/>
    <property type="match status" value="1"/>
</dbReference>
<evidence type="ECO:0000256" key="3">
    <source>
        <dbReference type="ARBA" id="ARBA00023163"/>
    </source>
</evidence>
<keyword evidence="2" id="KW-0238">DNA-binding</keyword>
<keyword evidence="1" id="KW-0805">Transcription regulation</keyword>
<dbReference type="SMART" id="SM00530">
    <property type="entry name" value="HTH_XRE"/>
    <property type="match status" value="1"/>
</dbReference>
<dbReference type="PROSITE" id="PS50943">
    <property type="entry name" value="HTH_CROC1"/>
    <property type="match status" value="1"/>
</dbReference>
<dbReference type="Gene3D" id="1.10.260.40">
    <property type="entry name" value="lambda repressor-like DNA-binding domains"/>
    <property type="match status" value="1"/>
</dbReference>
<sequence>MRALKKIAPDKTDGVMTGIHHDGFSARVRSVLEGQSARSFAQKAGIKSSTLQSILRGARPTVDNLVAIASASGVSIDWLATGGAPPPKLSAQDAPDGAAHPDVFWIPRYDTQLATGDGAFADRAVRTDTIALTAKVLGQGLEGLDLGNCLFFTVEGDSMAATLNDGDVALIHRETHWRDGLWAFSDGALCRLRRLQFSAEGVRVINDNREAYPPEFIPAHQWSLSHELVGRVRWAARSF</sequence>
<dbReference type="Pfam" id="PF00717">
    <property type="entry name" value="Peptidase_S24"/>
    <property type="match status" value="1"/>
</dbReference>
<evidence type="ECO:0000313" key="6">
    <source>
        <dbReference type="Proteomes" id="UP000001929"/>
    </source>
</evidence>
<dbReference type="CDD" id="cd06529">
    <property type="entry name" value="S24_LexA-like"/>
    <property type="match status" value="1"/>
</dbReference>
<name>Q2RWH4_RHORT</name>
<accession>Q2RWH4</accession>